<evidence type="ECO:0000313" key="6">
    <source>
        <dbReference type="Proteomes" id="UP000606008"/>
    </source>
</evidence>
<evidence type="ECO:0000313" key="5">
    <source>
        <dbReference type="EMBL" id="NID11124.1"/>
    </source>
</evidence>
<evidence type="ECO:0000259" key="4">
    <source>
        <dbReference type="Pfam" id="PF04542"/>
    </source>
</evidence>
<comment type="caution">
    <text evidence="5">The sequence shown here is derived from an EMBL/GenBank/DDBJ whole genome shotgun (WGS) entry which is preliminary data.</text>
</comment>
<dbReference type="Proteomes" id="UP000606008">
    <property type="component" value="Unassembled WGS sequence"/>
</dbReference>
<dbReference type="Pfam" id="PF04542">
    <property type="entry name" value="Sigma70_r2"/>
    <property type="match status" value="1"/>
</dbReference>
<dbReference type="EMBL" id="WAEL01000004">
    <property type="protein sequence ID" value="NID11124.1"/>
    <property type="molecule type" value="Genomic_DNA"/>
</dbReference>
<dbReference type="InterPro" id="IPR007627">
    <property type="entry name" value="RNA_pol_sigma70_r2"/>
</dbReference>
<keyword evidence="3" id="KW-0804">Transcription</keyword>
<keyword evidence="2" id="KW-0731">Sigma factor</keyword>
<evidence type="ECO:0000256" key="2">
    <source>
        <dbReference type="ARBA" id="ARBA00023082"/>
    </source>
</evidence>
<evidence type="ECO:0000256" key="1">
    <source>
        <dbReference type="ARBA" id="ARBA00023015"/>
    </source>
</evidence>
<sequence>MVKTQAFLVPEDLLLRKLSRRDEVAFQWLYDQYAHVLYGVILTSLGEPAATQVVEDVFVKAWTEFDQFNPRKTRLLTWLLNRARAEIAATLARREPTADVSTIDYEVIDNPITEEQRTLINAVYFRGESVSQLAESGQETEHSLLNRLRTVLQELKFLFSQ</sequence>
<name>A0ABX0QFC6_9BACT</name>
<feature type="domain" description="RNA polymerase sigma-70 region 2" evidence="4">
    <location>
        <begin position="29"/>
        <end position="94"/>
    </location>
</feature>
<evidence type="ECO:0000256" key="3">
    <source>
        <dbReference type="ARBA" id="ARBA00023163"/>
    </source>
</evidence>
<gene>
    <name evidence="5" type="ORF">F7231_13165</name>
</gene>
<reference evidence="6" key="2">
    <citation type="submission" date="2023-07" db="EMBL/GenBank/DDBJ databases">
        <authorList>
            <person name="Jung D.-H."/>
        </authorList>
    </citation>
    <scope>NUCLEOTIDE SEQUENCE [LARGE SCALE GENOMIC DNA]</scope>
    <source>
        <strain evidence="6">JA-25</strain>
    </source>
</reference>
<protein>
    <recommendedName>
        <fullName evidence="4">RNA polymerase sigma-70 region 2 domain-containing protein</fullName>
    </recommendedName>
</protein>
<dbReference type="PANTHER" id="PTHR43133">
    <property type="entry name" value="RNA POLYMERASE ECF-TYPE SIGMA FACTO"/>
    <property type="match status" value="1"/>
</dbReference>
<dbReference type="InterPro" id="IPR013325">
    <property type="entry name" value="RNA_pol_sigma_r2"/>
</dbReference>
<reference evidence="6" key="1">
    <citation type="submission" date="2019-09" db="EMBL/GenBank/DDBJ databases">
        <authorList>
            <person name="Jung D.-H."/>
        </authorList>
    </citation>
    <scope>NUCLEOTIDE SEQUENCE [LARGE SCALE GENOMIC DNA]</scope>
    <source>
        <strain evidence="6">JA-25</strain>
    </source>
</reference>
<dbReference type="InterPro" id="IPR039425">
    <property type="entry name" value="RNA_pol_sigma-70-like"/>
</dbReference>
<dbReference type="Gene3D" id="1.10.1740.10">
    <property type="match status" value="1"/>
</dbReference>
<accession>A0ABX0QFC6</accession>
<proteinExistence type="predicted"/>
<organism evidence="5 6">
    <name type="scientific">Fibrivirga algicola</name>
    <dbReference type="NCBI Taxonomy" id="2950420"/>
    <lineage>
        <taxon>Bacteria</taxon>
        <taxon>Pseudomonadati</taxon>
        <taxon>Bacteroidota</taxon>
        <taxon>Cytophagia</taxon>
        <taxon>Cytophagales</taxon>
        <taxon>Spirosomataceae</taxon>
        <taxon>Fibrivirga</taxon>
    </lineage>
</organism>
<dbReference type="PANTHER" id="PTHR43133:SF62">
    <property type="entry name" value="RNA POLYMERASE SIGMA FACTOR SIGZ"/>
    <property type="match status" value="1"/>
</dbReference>
<dbReference type="SUPFAM" id="SSF88946">
    <property type="entry name" value="Sigma2 domain of RNA polymerase sigma factors"/>
    <property type="match status" value="1"/>
</dbReference>
<keyword evidence="1" id="KW-0805">Transcription regulation</keyword>
<keyword evidence="6" id="KW-1185">Reference proteome</keyword>